<evidence type="ECO:0000313" key="11">
    <source>
        <dbReference type="Proteomes" id="UP000000310"/>
    </source>
</evidence>
<evidence type="ECO:0000256" key="2">
    <source>
        <dbReference type="ARBA" id="ARBA00012438"/>
    </source>
</evidence>
<dbReference type="SUPFAM" id="SSF63829">
    <property type="entry name" value="Calcium-dependent phosphotriesterase"/>
    <property type="match status" value="3"/>
</dbReference>
<dbReference type="InterPro" id="IPR015943">
    <property type="entry name" value="WD40/YVTN_repeat-like_dom_sf"/>
</dbReference>
<evidence type="ECO:0000256" key="4">
    <source>
        <dbReference type="ARBA" id="ARBA00023015"/>
    </source>
</evidence>
<dbReference type="PROSITE" id="PS01124">
    <property type="entry name" value="HTH_ARAC_FAMILY_2"/>
    <property type="match status" value="1"/>
</dbReference>
<dbReference type="SMART" id="SM00448">
    <property type="entry name" value="REC"/>
    <property type="match status" value="1"/>
</dbReference>
<dbReference type="InterPro" id="IPR003594">
    <property type="entry name" value="HATPase_dom"/>
</dbReference>
<dbReference type="InterPro" id="IPR036097">
    <property type="entry name" value="HisK_dim/P_sf"/>
</dbReference>
<keyword evidence="5" id="KW-0804">Transcription</keyword>
<feature type="domain" description="HTH araC/xylS-type" evidence="7">
    <location>
        <begin position="1229"/>
        <end position="1328"/>
    </location>
</feature>
<dbReference type="SMART" id="SM00388">
    <property type="entry name" value="HisKA"/>
    <property type="match status" value="1"/>
</dbReference>
<keyword evidence="11" id="KW-1185">Reference proteome</keyword>
<dbReference type="FunFam" id="1.10.287.130:FF:000045">
    <property type="entry name" value="Two-component system sensor histidine kinase/response regulator"/>
    <property type="match status" value="1"/>
</dbReference>
<dbReference type="Gene3D" id="3.30.565.10">
    <property type="entry name" value="Histidine kinase-like ATPase, C-terminal domain"/>
    <property type="match status" value="1"/>
</dbReference>
<feature type="domain" description="Histidine kinase" evidence="8">
    <location>
        <begin position="838"/>
        <end position="1053"/>
    </location>
</feature>
<dbReference type="Pfam" id="PF07494">
    <property type="entry name" value="Reg_prop"/>
    <property type="match status" value="6"/>
</dbReference>
<dbReference type="SUPFAM" id="SSF47384">
    <property type="entry name" value="Homodimeric domain of signal transducing histidine kinase"/>
    <property type="match status" value="1"/>
</dbReference>
<dbReference type="SUPFAM" id="SSF52172">
    <property type="entry name" value="CheY-like"/>
    <property type="match status" value="1"/>
</dbReference>
<dbReference type="CDD" id="cd00075">
    <property type="entry name" value="HATPase"/>
    <property type="match status" value="1"/>
</dbReference>
<dbReference type="PRINTS" id="PR00344">
    <property type="entry name" value="BCTRLSENSOR"/>
</dbReference>
<dbReference type="InterPro" id="IPR018060">
    <property type="entry name" value="HTH_AraC"/>
</dbReference>
<dbReference type="InterPro" id="IPR001789">
    <property type="entry name" value="Sig_transdc_resp-reg_receiver"/>
</dbReference>
<dbReference type="HOGENOM" id="CLU_000445_28_1_10"/>
<keyword evidence="10" id="KW-0418">Kinase</keyword>
<dbReference type="Pfam" id="PF12833">
    <property type="entry name" value="HTH_18"/>
    <property type="match status" value="1"/>
</dbReference>
<dbReference type="Gene3D" id="2.60.40.10">
    <property type="entry name" value="Immunoglobulins"/>
    <property type="match status" value="1"/>
</dbReference>
<dbReference type="InterPro" id="IPR036890">
    <property type="entry name" value="HATPase_C_sf"/>
</dbReference>
<dbReference type="EMBL" id="CP002545">
    <property type="protein sequence ID" value="ADY53607.1"/>
    <property type="molecule type" value="Genomic_DNA"/>
</dbReference>
<dbReference type="Gene3D" id="1.10.287.130">
    <property type="match status" value="1"/>
</dbReference>
<dbReference type="SMART" id="SM00342">
    <property type="entry name" value="HTH_ARAC"/>
    <property type="match status" value="1"/>
</dbReference>
<dbReference type="CDD" id="cd00082">
    <property type="entry name" value="HisKA"/>
    <property type="match status" value="1"/>
</dbReference>
<dbReference type="STRING" id="762903.Pedsa_3068"/>
<proteinExistence type="predicted"/>
<dbReference type="Gene3D" id="1.10.10.60">
    <property type="entry name" value="Homeodomain-like"/>
    <property type="match status" value="1"/>
</dbReference>
<evidence type="ECO:0000259" key="7">
    <source>
        <dbReference type="PROSITE" id="PS01124"/>
    </source>
</evidence>
<dbReference type="SUPFAM" id="SSF46689">
    <property type="entry name" value="Homeodomain-like"/>
    <property type="match status" value="1"/>
</dbReference>
<keyword evidence="4" id="KW-0805">Transcription regulation</keyword>
<dbReference type="PANTHER" id="PTHR43547:SF2">
    <property type="entry name" value="HYBRID SIGNAL TRANSDUCTION HISTIDINE KINASE C"/>
    <property type="match status" value="1"/>
</dbReference>
<gene>
    <name evidence="10" type="ordered locus">Pedsa_3068</name>
</gene>
<dbReference type="CDD" id="cd00146">
    <property type="entry name" value="PKD"/>
    <property type="match status" value="1"/>
</dbReference>
<dbReference type="InterPro" id="IPR009057">
    <property type="entry name" value="Homeodomain-like_sf"/>
</dbReference>
<sequence>MKIKLFYIVSLYFLLNPGFVLGQENPNFHFKKLQVTDGLSENAVYCILQDTDGFMWFGTKDGLNRFDGSSFRVYQHQFGKKQSIGNNFIRSIAQKNKSQLYIGTDVGLYIMDKIKETFSKLNIKASDNSIISSAINSLLVDKDGNLWIATMAQGIYVYESKSGRLNKVVIENVDLGLNASWSIIQDKSGTIWAGTRLGLLRYNAVSSKFEIVPSLFSKAENSDNEVLSILEDNKGNLWLGTWSNGVRYYNKQSEEYTSFLNNKPGASYITHIRAIFQYTEKSLLIGSDDGLYLFNLESNVPKRLDIPQFKYSLSDQNVYSIAKDKEGGVWIGTYFGGVNYLNPALLTIETYYPDLLHGFLSGKAVSQFCEDPRGNIWIATEDGGLNYFDVKTKLVTQPVKTSYHNTHALLLDGENLWIGTFSRGIDIYNTKTGKLVNYRFKSNDQNTINDDCIFSIYKTKAGEIYVGTPVGLNKFNRVSRTFERIKEINSFIYDIKEDDAGDLWLASYGHGAIKLDNKQNRWVFYDKIKKNDPIVGAKLTSIYIDSQRRLIFSSEGRGIFIYNRKNDGFRNISEANGLPNSVIYGVLDDPNGNLWLSSNKGLICLNTDSPNKFKLYDIENGLQSNQFNYKSTYKSRSGKFYFGGINGFSSFYPQDIDQIKNPISPAVAITRISLLGNSDPELEKEIQTKLNKKETVKLKFNTSSFTVSFVSLSFISQSKNQYAYKLEGADAGWTYTGNSKNVTYVNLSPGKYTFKVKASNNDGLWNEEGSEISIEILPPFWLSLPAKIFYTLLVASLLYLLIRFYINRNKVRQLRQLETFKAEQETKSFKSKIEFFTTIAHEIRTPLSLINAPLEEIISKQEGSEQTKQNLSVIERNCDRLSVLINQLLDFRKMDSTEYKLNPERIDIREFITEMHERFRKSAQSKKLLLDLKLPKEKKLFVVSDLDALTKIVGNLLTNALKFANNRVILKLTHKQDKSYVVSVEDDGQGIPDEYKNLVFDPFYQVQSGKDNVGTGIGLSLVKHLSTLLKGKVELMDANKGGTIFHVSFSDLEPIKEEPEKAVKEADSIDLAISSPDVIEERILVVDDNPDMTSFISSCLSNDYIVETAEDAQSALSLLEEKHFNLIISDIMMPGVDGISFVKKLKSDVSYSHIPVILLSAKIENSTKAEGLMSGADAFIEKPFSTIYLKAQIASLLKNRRAILDLFNRSPLASYSSLATNKSDEYFLNKLNEEIELHIADESFSVESLTDILGISRSNLQRKLKSISGYSPGDYLRNYRLKKACLLLLESDSRINEVAFRVGFNSASYFTKAFYKCYNMSPKEFINHHLKTSKKTG</sequence>
<accession>F0SA43</accession>
<dbReference type="SMART" id="SM00387">
    <property type="entry name" value="HATPase_c"/>
    <property type="match status" value="1"/>
</dbReference>
<dbReference type="PROSITE" id="PS50110">
    <property type="entry name" value="RESPONSE_REGULATORY"/>
    <property type="match status" value="1"/>
</dbReference>
<dbReference type="Proteomes" id="UP000000310">
    <property type="component" value="Chromosome"/>
</dbReference>
<dbReference type="RefSeq" id="WP_013634092.1">
    <property type="nucleotide sequence ID" value="NC_015177.1"/>
</dbReference>
<dbReference type="eggNOG" id="COG0745">
    <property type="taxonomic scope" value="Bacteria"/>
</dbReference>
<name>F0SA43_PSESL</name>
<dbReference type="InterPro" id="IPR005467">
    <property type="entry name" value="His_kinase_dom"/>
</dbReference>
<evidence type="ECO:0000259" key="9">
    <source>
        <dbReference type="PROSITE" id="PS50110"/>
    </source>
</evidence>
<evidence type="ECO:0000313" key="10">
    <source>
        <dbReference type="EMBL" id="ADY53607.1"/>
    </source>
</evidence>
<dbReference type="InterPro" id="IPR011006">
    <property type="entry name" value="CheY-like_superfamily"/>
</dbReference>
<dbReference type="Pfam" id="PF07495">
    <property type="entry name" value="Y_Y_Y"/>
    <property type="match status" value="1"/>
</dbReference>
<dbReference type="InterPro" id="IPR011123">
    <property type="entry name" value="Y_Y_Y"/>
</dbReference>
<dbReference type="PROSITE" id="PS50109">
    <property type="entry name" value="HIS_KIN"/>
    <property type="match status" value="1"/>
</dbReference>
<reference evidence="10 11" key="1">
    <citation type="journal article" date="2011" name="Stand. Genomic Sci.">
        <title>Complete genome sequence of the gliding, heparinolytic Pedobacter saltans type strain (113).</title>
        <authorList>
            <person name="Liolios K."/>
            <person name="Sikorski J."/>
            <person name="Lu M."/>
            <person name="Nolan M."/>
            <person name="Lapidus A."/>
            <person name="Lucas S."/>
            <person name="Hammon N."/>
            <person name="Deshpande S."/>
            <person name="Cheng J.F."/>
            <person name="Tapia R."/>
            <person name="Han C."/>
            <person name="Goodwin L."/>
            <person name="Pitluck S."/>
            <person name="Huntemann M."/>
            <person name="Ivanova N."/>
            <person name="Pagani I."/>
            <person name="Mavromatis K."/>
            <person name="Ovchinikova G."/>
            <person name="Pati A."/>
            <person name="Chen A."/>
            <person name="Palaniappan K."/>
            <person name="Land M."/>
            <person name="Hauser L."/>
            <person name="Brambilla E.M."/>
            <person name="Kotsyurbenko O."/>
            <person name="Rohde M."/>
            <person name="Tindall B.J."/>
            <person name="Abt B."/>
            <person name="Goker M."/>
            <person name="Detter J.C."/>
            <person name="Woyke T."/>
            <person name="Bristow J."/>
            <person name="Eisen J.A."/>
            <person name="Markowitz V."/>
            <person name="Hugenholtz P."/>
            <person name="Klenk H.P."/>
            <person name="Kyrpides N.C."/>
        </authorList>
    </citation>
    <scope>NUCLEOTIDE SEQUENCE [LARGE SCALE GENOMIC DNA]</scope>
    <source>
        <strain evidence="11">ATCC 51119 / DSM 12145 / JCM 21818 / LMG 10337 / NBRC 100064 / NCIMB 13643</strain>
    </source>
</reference>
<dbReference type="Gene3D" id="3.40.50.2300">
    <property type="match status" value="1"/>
</dbReference>
<dbReference type="PANTHER" id="PTHR43547">
    <property type="entry name" value="TWO-COMPONENT HISTIDINE KINASE"/>
    <property type="match status" value="1"/>
</dbReference>
<dbReference type="eggNOG" id="COG3292">
    <property type="taxonomic scope" value="Bacteria"/>
</dbReference>
<organism evidence="10 11">
    <name type="scientific">Pseudopedobacter saltans (strain ATCC 51119 / DSM 12145 / JCM 21818 / CCUG 39354 / LMG 10337 / NBRC 100064 / NCIMB 13643)</name>
    <name type="common">Pedobacter saltans</name>
    <dbReference type="NCBI Taxonomy" id="762903"/>
    <lineage>
        <taxon>Bacteria</taxon>
        <taxon>Pseudomonadati</taxon>
        <taxon>Bacteroidota</taxon>
        <taxon>Sphingobacteriia</taxon>
        <taxon>Sphingobacteriales</taxon>
        <taxon>Sphingobacteriaceae</taxon>
        <taxon>Pseudopedobacter</taxon>
    </lineage>
</organism>
<dbReference type="Gene3D" id="2.130.10.10">
    <property type="entry name" value="YVTN repeat-like/Quinoprotein amine dehydrogenase"/>
    <property type="match status" value="2"/>
</dbReference>
<feature type="modified residue" description="4-aspartylphosphate" evidence="6">
    <location>
        <position position="1130"/>
    </location>
</feature>
<evidence type="ECO:0000259" key="8">
    <source>
        <dbReference type="PROSITE" id="PS50109"/>
    </source>
</evidence>
<dbReference type="KEGG" id="psn:Pedsa_3068"/>
<keyword evidence="3 6" id="KW-0597">Phosphoprotein</keyword>
<evidence type="ECO:0000256" key="3">
    <source>
        <dbReference type="ARBA" id="ARBA00022553"/>
    </source>
</evidence>
<dbReference type="Pfam" id="PF00512">
    <property type="entry name" value="HisKA"/>
    <property type="match status" value="1"/>
</dbReference>
<reference evidence="11" key="2">
    <citation type="submission" date="2011-02" db="EMBL/GenBank/DDBJ databases">
        <title>The complete genome of Pedobacter saltans DSM 12145.</title>
        <authorList>
            <consortium name="US DOE Joint Genome Institute (JGI-PGF)"/>
            <person name="Lucas S."/>
            <person name="Copeland A."/>
            <person name="Lapidus A."/>
            <person name="Bruce D."/>
            <person name="Goodwin L."/>
            <person name="Pitluck S."/>
            <person name="Kyrpides N."/>
            <person name="Mavromatis K."/>
            <person name="Pagani I."/>
            <person name="Ivanova N."/>
            <person name="Ovchinnikova G."/>
            <person name="Lu M."/>
            <person name="Detter J.C."/>
            <person name="Han C."/>
            <person name="Land M."/>
            <person name="Hauser L."/>
            <person name="Markowitz V."/>
            <person name="Cheng J.-F."/>
            <person name="Hugenholtz P."/>
            <person name="Woyke T."/>
            <person name="Wu D."/>
            <person name="Tindall B."/>
            <person name="Pomrenke H.G."/>
            <person name="Brambilla E."/>
            <person name="Klenk H.-P."/>
            <person name="Eisen J.A."/>
        </authorList>
    </citation>
    <scope>NUCLEOTIDE SEQUENCE [LARGE SCALE GENOMIC DNA]</scope>
    <source>
        <strain evidence="11">ATCC 51119 / DSM 12145 / JCM 21818 / LMG 10337 / NBRC 100064 / NCIMB 13643</strain>
    </source>
</reference>
<keyword evidence="10" id="KW-0808">Transferase</keyword>
<dbReference type="GO" id="GO:0043565">
    <property type="term" value="F:sequence-specific DNA binding"/>
    <property type="evidence" value="ECO:0007669"/>
    <property type="project" value="InterPro"/>
</dbReference>
<dbReference type="InterPro" id="IPR004358">
    <property type="entry name" value="Sig_transdc_His_kin-like_C"/>
</dbReference>
<comment type="catalytic activity">
    <reaction evidence="1">
        <text>ATP + protein L-histidine = ADP + protein N-phospho-L-histidine.</text>
        <dbReference type="EC" id="2.7.13.3"/>
    </reaction>
</comment>
<dbReference type="Pfam" id="PF02518">
    <property type="entry name" value="HATPase_c"/>
    <property type="match status" value="1"/>
</dbReference>
<dbReference type="InterPro" id="IPR011110">
    <property type="entry name" value="Reg_prop"/>
</dbReference>
<feature type="domain" description="Response regulatory" evidence="9">
    <location>
        <begin position="1082"/>
        <end position="1197"/>
    </location>
</feature>
<dbReference type="InterPro" id="IPR003661">
    <property type="entry name" value="HisK_dim/P_dom"/>
</dbReference>
<dbReference type="EC" id="2.7.13.3" evidence="2"/>
<dbReference type="eggNOG" id="COG2205">
    <property type="taxonomic scope" value="Bacteria"/>
</dbReference>
<dbReference type="GO" id="GO:0003700">
    <property type="term" value="F:DNA-binding transcription factor activity"/>
    <property type="evidence" value="ECO:0007669"/>
    <property type="project" value="InterPro"/>
</dbReference>
<evidence type="ECO:0000256" key="6">
    <source>
        <dbReference type="PROSITE-ProRule" id="PRU00169"/>
    </source>
</evidence>
<dbReference type="SUPFAM" id="SSF55874">
    <property type="entry name" value="ATPase domain of HSP90 chaperone/DNA topoisomerase II/histidine kinase"/>
    <property type="match status" value="1"/>
</dbReference>
<evidence type="ECO:0000256" key="1">
    <source>
        <dbReference type="ARBA" id="ARBA00000085"/>
    </source>
</evidence>
<evidence type="ECO:0000256" key="5">
    <source>
        <dbReference type="ARBA" id="ARBA00023163"/>
    </source>
</evidence>
<dbReference type="InterPro" id="IPR013783">
    <property type="entry name" value="Ig-like_fold"/>
</dbReference>
<protein>
    <recommendedName>
        <fullName evidence="2">histidine kinase</fullName>
        <ecNumber evidence="2">2.7.13.3</ecNumber>
    </recommendedName>
</protein>
<dbReference type="Pfam" id="PF00072">
    <property type="entry name" value="Response_reg"/>
    <property type="match status" value="1"/>
</dbReference>
<dbReference type="GO" id="GO:0000155">
    <property type="term" value="F:phosphorelay sensor kinase activity"/>
    <property type="evidence" value="ECO:0007669"/>
    <property type="project" value="InterPro"/>
</dbReference>